<dbReference type="InterPro" id="IPR036872">
    <property type="entry name" value="CH_dom_sf"/>
</dbReference>
<evidence type="ECO:0000313" key="7">
    <source>
        <dbReference type="EMBL" id="KAF3213176.1"/>
    </source>
</evidence>
<dbReference type="GO" id="GO:0005516">
    <property type="term" value="F:calmodulin binding"/>
    <property type="evidence" value="ECO:0007669"/>
    <property type="project" value="UniProtKB-KW"/>
</dbReference>
<feature type="region of interest" description="Disordered" evidence="5">
    <location>
        <begin position="1"/>
        <end position="48"/>
    </location>
</feature>
<evidence type="ECO:0000313" key="8">
    <source>
        <dbReference type="Proteomes" id="UP000614610"/>
    </source>
</evidence>
<dbReference type="PANTHER" id="PTHR22706:SF1">
    <property type="entry name" value="ASSEMBLY FACTOR FOR SPINDLE MICROTUBULES"/>
    <property type="match status" value="1"/>
</dbReference>
<dbReference type="EMBL" id="WIWT01000026">
    <property type="protein sequence ID" value="KAF3213176.1"/>
    <property type="molecule type" value="Genomic_DNA"/>
</dbReference>
<feature type="compositionally biased region" description="Basic residues" evidence="5">
    <location>
        <begin position="12"/>
        <end position="21"/>
    </location>
</feature>
<dbReference type="OrthoDB" id="76388at2759"/>
<reference evidence="7" key="1">
    <citation type="submission" date="2019-06" db="EMBL/GenBank/DDBJ databases">
        <authorList>
            <person name="Palmer J.M."/>
        </authorList>
    </citation>
    <scope>NUCLEOTIDE SEQUENCE</scope>
    <source>
        <strain evidence="7">TWF679</strain>
    </source>
</reference>
<dbReference type="GO" id="GO:0007051">
    <property type="term" value="P:spindle organization"/>
    <property type="evidence" value="ECO:0007669"/>
    <property type="project" value="TreeGrafter"/>
</dbReference>
<evidence type="ECO:0000256" key="5">
    <source>
        <dbReference type="SAM" id="MobiDB-lite"/>
    </source>
</evidence>
<comment type="subcellular location">
    <subcellularLocation>
        <location evidence="1">Cytoplasm</location>
    </subcellularLocation>
</comment>
<dbReference type="PANTHER" id="PTHR22706">
    <property type="entry name" value="ASSEMBLY FACTOR FOR SPINDLE MICROTUBULES"/>
    <property type="match status" value="1"/>
</dbReference>
<dbReference type="InterPro" id="IPR001715">
    <property type="entry name" value="CH_dom"/>
</dbReference>
<evidence type="ECO:0000256" key="2">
    <source>
        <dbReference type="ARBA" id="ARBA00022490"/>
    </source>
</evidence>
<feature type="region of interest" description="Disordered" evidence="5">
    <location>
        <begin position="64"/>
        <end position="104"/>
    </location>
</feature>
<protein>
    <recommendedName>
        <fullName evidence="6">Calponin-homology (CH) domain-containing protein</fullName>
    </recommendedName>
</protein>
<comment type="caution">
    <text evidence="7">The sequence shown here is derived from an EMBL/GenBank/DDBJ whole genome shotgun (WGS) entry which is preliminary data.</text>
</comment>
<feature type="domain" description="Calponin-homology (CH)" evidence="6">
    <location>
        <begin position="565"/>
        <end position="671"/>
    </location>
</feature>
<keyword evidence="4" id="KW-0175">Coiled coil</keyword>
<evidence type="ECO:0000256" key="4">
    <source>
        <dbReference type="SAM" id="Coils"/>
    </source>
</evidence>
<feature type="compositionally biased region" description="Low complexity" evidence="5">
    <location>
        <begin position="247"/>
        <end position="257"/>
    </location>
</feature>
<dbReference type="Gene3D" id="1.10.418.10">
    <property type="entry name" value="Calponin-like domain"/>
    <property type="match status" value="1"/>
</dbReference>
<sequence>MDLLETPCPRPANRRLKRRRPTSPDPDSSSLPTPSTTDLKSSRPRRSLTSLSILPKRRKIPISLVQKSSINKEPASQLPRSSIGNQSDTSIIPNTSLEESIGDQDESTILIHNRRMSLRSHTIPTSPILPRQDTNSSVLHADISAMDSTSSTIFLTSSPNSSSQSILTKPPAPPPNKRRRISEIVRRVAASAVSKATTSSTNTSKPRTSIARTTTTKPTTTKPTKAIDKKKIPIKPKPVVETKRKTTSTATTLRPALKSISRGMNPPSRALPANDLKKQPSTLNRLRLQKTKSHSDSESFRKPLNPSRKPARKSASSYPPLLSTDQSLKPELYASTAWLSTQETLLTQILDSILIEGTNRPTQPLGIIRRELLSLYNTDAYCLLQDRLKASILHGILKPSGESLSQNPKLSEDLGARDKFTKLFLESYNPFILRLCMEVVTGRLLNTSTKIPTDLEIRKFFDTFFLDINDQNEGGDDQWESYGANAHGTLRVWTETEVPSDKAWALRRTMLRTLLLVRLIDDAKSSGIFGDLVFRRSSEMKSSEEVLVAVGKMVLPSLGNMAKGVKGCGYLLKVEQKSDEEYEYAIKNLRVDLRDGVRLAKVVELVLKEKVEGILMNPKSKGEKLVNVEKVISVLYRNGVVPLGTVRSKDVVDGHREVTLSLLWAVLVEKGVKYLVDFEEVEMEITRLQTKYKIVETTKENESGEEELNKLETWARIAAAGRGIDVEKGIGGIMKDNVLEAVLEEYEPLIDGGNAIVTTTSTEKEGRLNRRLRSFGCSDSFIKAFTPDGKTVVNSRFVLATLAFLASRVLSSTKITRTAAKIQQWWRAVEFRKNISRRVGELLQEAEKHEAAIEEFRRKWAAKRIQRAWKIAVERKVTELVEIVVGIQALARGCLVRKKVDCRYKPGGKKAEKVEKQEEKKEDPYKLKKEEKKGKKGRRKIKHVEAFVEDNYDGGDIDIWQELADGE</sequence>
<gene>
    <name evidence="7" type="ORF">TWF679_005402</name>
</gene>
<keyword evidence="3" id="KW-0112">Calmodulin-binding</keyword>
<proteinExistence type="predicted"/>
<accession>A0A8H8VC04</accession>
<evidence type="ECO:0000256" key="3">
    <source>
        <dbReference type="ARBA" id="ARBA00022860"/>
    </source>
</evidence>
<feature type="compositionally biased region" description="Polar residues" evidence="5">
    <location>
        <begin position="154"/>
        <end position="167"/>
    </location>
</feature>
<organism evidence="7 8">
    <name type="scientific">Orbilia oligospora</name>
    <name type="common">Nematode-trapping fungus</name>
    <name type="synonym">Arthrobotrys oligospora</name>
    <dbReference type="NCBI Taxonomy" id="2813651"/>
    <lineage>
        <taxon>Eukaryota</taxon>
        <taxon>Fungi</taxon>
        <taxon>Dikarya</taxon>
        <taxon>Ascomycota</taxon>
        <taxon>Pezizomycotina</taxon>
        <taxon>Orbiliomycetes</taxon>
        <taxon>Orbiliales</taxon>
        <taxon>Orbiliaceae</taxon>
        <taxon>Orbilia</taxon>
    </lineage>
</organism>
<evidence type="ECO:0000259" key="6">
    <source>
        <dbReference type="PROSITE" id="PS50021"/>
    </source>
</evidence>
<name>A0A8H8VC04_ORBOL</name>
<keyword evidence="2" id="KW-0963">Cytoplasm</keyword>
<dbReference type="InterPro" id="IPR051185">
    <property type="entry name" value="ASPM"/>
</dbReference>
<feature type="coiled-coil region" evidence="4">
    <location>
        <begin position="832"/>
        <end position="859"/>
    </location>
</feature>
<dbReference type="GO" id="GO:0005737">
    <property type="term" value="C:cytoplasm"/>
    <property type="evidence" value="ECO:0007669"/>
    <property type="project" value="UniProtKB-SubCell"/>
</dbReference>
<dbReference type="Proteomes" id="UP000614610">
    <property type="component" value="Unassembled WGS sequence"/>
</dbReference>
<dbReference type="PROSITE" id="PS50021">
    <property type="entry name" value="CH"/>
    <property type="match status" value="1"/>
</dbReference>
<evidence type="ECO:0000256" key="1">
    <source>
        <dbReference type="ARBA" id="ARBA00004496"/>
    </source>
</evidence>
<dbReference type="PROSITE" id="PS50096">
    <property type="entry name" value="IQ"/>
    <property type="match status" value="1"/>
</dbReference>
<feature type="region of interest" description="Disordered" evidence="5">
    <location>
        <begin position="154"/>
        <end position="322"/>
    </location>
</feature>
<feature type="region of interest" description="Disordered" evidence="5">
    <location>
        <begin position="911"/>
        <end position="939"/>
    </location>
</feature>
<dbReference type="GO" id="GO:0000278">
    <property type="term" value="P:mitotic cell cycle"/>
    <property type="evidence" value="ECO:0007669"/>
    <property type="project" value="TreeGrafter"/>
</dbReference>
<feature type="compositionally biased region" description="Basic and acidic residues" evidence="5">
    <location>
        <begin position="911"/>
        <end position="933"/>
    </location>
</feature>
<feature type="compositionally biased region" description="Low complexity" evidence="5">
    <location>
        <begin position="25"/>
        <end position="39"/>
    </location>
</feature>
<dbReference type="SUPFAM" id="SSF47576">
    <property type="entry name" value="Calponin-homology domain, CH-domain"/>
    <property type="match status" value="1"/>
</dbReference>
<dbReference type="AlphaFoldDB" id="A0A8H8VC04"/>
<dbReference type="GO" id="GO:0000922">
    <property type="term" value="C:spindle pole"/>
    <property type="evidence" value="ECO:0007669"/>
    <property type="project" value="TreeGrafter"/>
</dbReference>
<feature type="compositionally biased region" description="Polar residues" evidence="5">
    <location>
        <begin position="78"/>
        <end position="98"/>
    </location>
</feature>
<feature type="compositionally biased region" description="Low complexity" evidence="5">
    <location>
        <begin position="188"/>
        <end position="224"/>
    </location>
</feature>
<dbReference type="GO" id="GO:0051295">
    <property type="term" value="P:establishment of meiotic spindle localization"/>
    <property type="evidence" value="ECO:0007669"/>
    <property type="project" value="TreeGrafter"/>
</dbReference>